<reference evidence="4" key="1">
    <citation type="submission" date="2018-05" db="EMBL/GenBank/DDBJ databases">
        <authorList>
            <person name="You S."/>
        </authorList>
    </citation>
    <scope>NUCLEOTIDE SEQUENCE [LARGE SCALE GENOMIC DNA]</scope>
</reference>
<protein>
    <recommendedName>
        <fullName evidence="1">Sliding clamp</fullName>
    </recommendedName>
    <alternativeName>
        <fullName evidence="1">DNA polymerase accessory protein Gp45</fullName>
    </alternativeName>
    <alternativeName>
        <fullName evidence="1">DNA polymerase clamp</fullName>
    </alternativeName>
</protein>
<dbReference type="InterPro" id="IPR046938">
    <property type="entry name" value="DNA_clamp_sf"/>
</dbReference>
<dbReference type="GO" id="GO:0019083">
    <property type="term" value="P:viral transcription"/>
    <property type="evidence" value="ECO:0007669"/>
    <property type="project" value="UniProtKB-UniRule"/>
</dbReference>
<dbReference type="HAMAP" id="MF_04161">
    <property type="entry name" value="Sliding_clamp_T4"/>
    <property type="match status" value="1"/>
</dbReference>
<keyword evidence="1" id="KW-1195">Viral transcription</keyword>
<feature type="domain" description="Sliding clamp C-terminal" evidence="2">
    <location>
        <begin position="116"/>
        <end position="217"/>
    </location>
</feature>
<dbReference type="GeneID" id="55001939"/>
<comment type="similarity">
    <text evidence="1">Belongs to the Tevenvirinae sliding clamp family.</text>
</comment>
<organism evidence="3 4">
    <name type="scientific">Synechococcus phage S-T4</name>
    <dbReference type="NCBI Taxonomy" id="2268578"/>
    <lineage>
        <taxon>Viruses</taxon>
        <taxon>Duplodnaviria</taxon>
        <taxon>Heunggongvirae</taxon>
        <taxon>Uroviricota</taxon>
        <taxon>Caudoviricetes</taxon>
        <taxon>Pantevenvirales</taxon>
        <taxon>Kyanoviridae</taxon>
        <taxon>Tamkungvirus</taxon>
        <taxon>Tamkungvirus ST4</taxon>
    </lineage>
</organism>
<evidence type="ECO:0000313" key="4">
    <source>
        <dbReference type="Proteomes" id="UP000257648"/>
    </source>
</evidence>
<name>A0A385EHK1_9CAUD</name>
<dbReference type="SUPFAM" id="SSF55979">
    <property type="entry name" value="DNA clamp"/>
    <property type="match status" value="2"/>
</dbReference>
<dbReference type="GO" id="GO:0030337">
    <property type="term" value="F:DNA polymerase processivity factor activity"/>
    <property type="evidence" value="ECO:0007669"/>
    <property type="project" value="UniProtKB-UniRule"/>
</dbReference>
<keyword evidence="1" id="KW-1194">Viral DNA replication</keyword>
<dbReference type="KEGG" id="vg:55001939"/>
<comment type="subunit">
    <text evidence="1">Homotrimer. Interacts with the viral DNA polymerase; this interaction constitutes the polymerase holoenzyme. Interacts with the sliding-clamp-loader; this interaction allows the sliding-clamp-loader to open the sliding clamp. Interacts with the viral DNA ligase. Part of the replicase complex that includes the DNA polymerase, the polymerase clamp, the clamp loader complex, the single-stranded DNA binding protein, the primase, the helicase and the helicase assembly factor. Interacts with the viral RNA polymerase (RNAP). Part of the transcription activation complex containing host RNAP, the viral RNA polymerase sigma-like factor, the late transcription coactivator, and the sliding clamp.</text>
</comment>
<dbReference type="InterPro" id="IPR015200">
    <property type="entry name" value="Sliding_clamp_C"/>
</dbReference>
<dbReference type="Pfam" id="PF09116">
    <property type="entry name" value="gp45-slide_C"/>
    <property type="match status" value="1"/>
</dbReference>
<dbReference type="GO" id="GO:0006260">
    <property type="term" value="P:DNA replication"/>
    <property type="evidence" value="ECO:0007669"/>
    <property type="project" value="UniProtKB-KW"/>
</dbReference>
<proteinExistence type="inferred from homology"/>
<keyword evidence="4" id="KW-1185">Reference proteome</keyword>
<dbReference type="InterPro" id="IPR046389">
    <property type="entry name" value="Sliding_clamp_T4"/>
</dbReference>
<accession>A0A385EHK1</accession>
<comment type="function">
    <text evidence="1">Sliding clamp that encircles the genomic DNA and links the DNA polymerase to the template to control the processivity of DNA synthesis. Responsible for tethering the catalytic subunit of DNA polymerase to DNA during high-speed replication. Interaction with the sliding-clamp-loader opens the sliding clamp so that it can be loaded around the DNA template. During transcription, encircles the DNA and tethers host RNA polymerase (RNAP) to it.</text>
</comment>
<dbReference type="RefSeq" id="YP_009810917.1">
    <property type="nucleotide sequence ID" value="NC_048049.1"/>
</dbReference>
<evidence type="ECO:0000313" key="3">
    <source>
        <dbReference type="EMBL" id="AXQ70558.1"/>
    </source>
</evidence>
<dbReference type="Proteomes" id="UP000257648">
    <property type="component" value="Segment"/>
</dbReference>
<sequence length="224" mass="25414">MKLTKQTLSILTNFSEINQSILFQKGNQLRTISVMKNILAEAEIKEEFPKDFAIYDLPQFLKVLRLYQDPELDFSDGNYVTIREGRNRSRYFFADPNVIVSPPEKKLTLPSEDVTFEITPGHLSQLLQAANTLDLPDLAVIGEAGVIRLSVRDKKNDTSNDHSIVVGETDKEFVFNFKVENIKILPGNYKVSISSKCLSQFTNVLESQPLTYFIALEPDSEFNS</sequence>
<evidence type="ECO:0000259" key="2">
    <source>
        <dbReference type="Pfam" id="PF09116"/>
    </source>
</evidence>
<dbReference type="EMBL" id="MH412654">
    <property type="protein sequence ID" value="AXQ70558.1"/>
    <property type="molecule type" value="Genomic_DNA"/>
</dbReference>
<dbReference type="Gene3D" id="3.70.10.10">
    <property type="match status" value="1"/>
</dbReference>
<evidence type="ECO:0000256" key="1">
    <source>
        <dbReference type="HAMAP-Rule" id="MF_04161"/>
    </source>
</evidence>
<dbReference type="GO" id="GO:0039693">
    <property type="term" value="P:viral DNA genome replication"/>
    <property type="evidence" value="ECO:0007669"/>
    <property type="project" value="UniProtKB-UniRule"/>
</dbReference>
<keyword evidence="1" id="KW-0235">DNA replication</keyword>